<dbReference type="STRING" id="1977882.B9T28_14440"/>
<dbReference type="InterPro" id="IPR008617">
    <property type="entry name" value="Uncharacterised_YcgJ"/>
</dbReference>
<comment type="caution">
    <text evidence="2">The sequence shown here is derived from an EMBL/GenBank/DDBJ whole genome shotgun (WGS) entry which is preliminary data.</text>
</comment>
<evidence type="ECO:0000313" key="3">
    <source>
        <dbReference type="Proteomes" id="UP000242765"/>
    </source>
</evidence>
<dbReference type="AlphaFoldDB" id="A0A1Y3C8W9"/>
<dbReference type="Proteomes" id="UP000242765">
    <property type="component" value="Unassembled WGS sequence"/>
</dbReference>
<dbReference type="Pfam" id="PF05666">
    <property type="entry name" value="YcgJ"/>
    <property type="match status" value="1"/>
</dbReference>
<keyword evidence="1" id="KW-0732">Signal</keyword>
<feature type="chain" id="PRO_5012960484" evidence="1">
    <location>
        <begin position="20"/>
        <end position="122"/>
    </location>
</feature>
<dbReference type="EMBL" id="NEGB01000013">
    <property type="protein sequence ID" value="OTG62431.1"/>
    <property type="molecule type" value="Genomic_DNA"/>
</dbReference>
<name>A0A1Y3C8W9_9GAMM</name>
<evidence type="ECO:0000256" key="1">
    <source>
        <dbReference type="SAM" id="SignalP"/>
    </source>
</evidence>
<dbReference type="RefSeq" id="WP_086204679.1">
    <property type="nucleotide sequence ID" value="NZ_NEGB01000013.1"/>
</dbReference>
<organism evidence="2 3">
    <name type="scientific">Acinetobacter silvestris</name>
    <dbReference type="NCBI Taxonomy" id="1977882"/>
    <lineage>
        <taxon>Bacteria</taxon>
        <taxon>Pseudomonadati</taxon>
        <taxon>Pseudomonadota</taxon>
        <taxon>Gammaproteobacteria</taxon>
        <taxon>Moraxellales</taxon>
        <taxon>Moraxellaceae</taxon>
        <taxon>Acinetobacter</taxon>
    </lineage>
</organism>
<dbReference type="PROSITE" id="PS51257">
    <property type="entry name" value="PROKAR_LIPOPROTEIN"/>
    <property type="match status" value="1"/>
</dbReference>
<gene>
    <name evidence="2" type="ORF">B9T28_14440</name>
</gene>
<proteinExistence type="predicted"/>
<protein>
    <submittedName>
        <fullName evidence="2">Uncharacterized protein</fullName>
    </submittedName>
</protein>
<sequence>MKKIAYLLFMPIFLMGCQATEISSKQPIQGIDLKQPTPQVLCDQYVCANAEGISKELTQKYLGQVQVDKVFSQGEFDHTQFTFANGIFCDTQTRKCHVDRYFNGDGKRSDVAENYTKALFGQ</sequence>
<accession>A0A1Y3C8W9</accession>
<evidence type="ECO:0000313" key="2">
    <source>
        <dbReference type="EMBL" id="OTG62431.1"/>
    </source>
</evidence>
<keyword evidence="3" id="KW-1185">Reference proteome</keyword>
<dbReference type="OrthoDB" id="5815745at2"/>
<feature type="signal peptide" evidence="1">
    <location>
        <begin position="1"/>
        <end position="19"/>
    </location>
</feature>
<reference evidence="2 3" key="1">
    <citation type="submission" date="2017-04" db="EMBL/GenBank/DDBJ databases">
        <title>High diversity of culturable Acinetobacter species in natural soil and water ecosystems.</title>
        <authorList>
            <person name="Nemec A."/>
            <person name="Radolfova-Krizova L."/>
        </authorList>
    </citation>
    <scope>NUCLEOTIDE SEQUENCE [LARGE SCALE GENOMIC DNA]</scope>
    <source>
        <strain evidence="2 3">ANC 4999</strain>
    </source>
</reference>